<dbReference type="Proteomes" id="UP000247540">
    <property type="component" value="Unassembled WGS sequence"/>
</dbReference>
<reference evidence="2 3" key="1">
    <citation type="submission" date="2018-06" db="EMBL/GenBank/DDBJ databases">
        <title>Genomic Encyclopedia of Type Strains, Phase III (KMG-III): the genomes of soil and plant-associated and newly described type strains.</title>
        <authorList>
            <person name="Whitman W."/>
        </authorList>
    </citation>
    <scope>NUCLEOTIDE SEQUENCE [LARGE SCALE GENOMIC DNA]</scope>
    <source>
        <strain evidence="2 3">CECT 7646</strain>
    </source>
</reference>
<name>A0A318SEG6_9BURK</name>
<accession>A0A318SEG6</accession>
<keyword evidence="3" id="KW-1185">Reference proteome</keyword>
<feature type="chain" id="PRO_5016266739" description="Cell surface protein" evidence="1">
    <location>
        <begin position="26"/>
        <end position="558"/>
    </location>
</feature>
<gene>
    <name evidence="2" type="ORF">DFQ15_11760</name>
</gene>
<evidence type="ECO:0000313" key="3">
    <source>
        <dbReference type="Proteomes" id="UP000247540"/>
    </source>
</evidence>
<feature type="signal peptide" evidence="1">
    <location>
        <begin position="1"/>
        <end position="25"/>
    </location>
</feature>
<dbReference type="EMBL" id="QJTC01000017">
    <property type="protein sequence ID" value="PYE76027.1"/>
    <property type="molecule type" value="Genomic_DNA"/>
</dbReference>
<evidence type="ECO:0008006" key="4">
    <source>
        <dbReference type="Google" id="ProtNLM"/>
    </source>
</evidence>
<evidence type="ECO:0000256" key="1">
    <source>
        <dbReference type="SAM" id="SignalP"/>
    </source>
</evidence>
<keyword evidence="1" id="KW-0732">Signal</keyword>
<organism evidence="2 3">
    <name type="scientific">Xylophilus ampelinus</name>
    <dbReference type="NCBI Taxonomy" id="54067"/>
    <lineage>
        <taxon>Bacteria</taxon>
        <taxon>Pseudomonadati</taxon>
        <taxon>Pseudomonadota</taxon>
        <taxon>Betaproteobacteria</taxon>
        <taxon>Burkholderiales</taxon>
        <taxon>Xylophilus</taxon>
    </lineage>
</organism>
<proteinExistence type="predicted"/>
<dbReference type="AlphaFoldDB" id="A0A318SEG6"/>
<sequence length="558" mass="56596">MKKSLLSLSIGAAVAGLTLAGAANAAVSQQGTGAAAGTTAAGTLHATTTGATLELNAGGIGHIGLIPYFSTQAGNQTLFSITNTDTVNGKAVKVRFRSAANSDDIFDFTLFLSPGDVWTANISRDVATGGSRLVTNDNSCTLPATAVLNRGFVTDRLPASFTAAQKAEWTSEGYVEVLTMADIPPVYTDGAARPNAAGTLNNSTNALYTTIKHVNGVAPCDATQLATVLTDKPTEADLVAAGFDTPTSGLYTNAFIINTANALMSWSNESTAVQAVTVAGGVTTAARGRVVFAPQTNDAVTQTINQLTADPLLAGGLSSTGVAVPAPIQALQFDFPDLSTPYVDVNALSATGAGSPAAQSSRLSGSLAATSIKNDYSTLAAIGSKTDFTFSLPTRRYHAAVNYATTPFTPVYTTPAAGFASYFTAANTSLLGSLLCVNPGSAPLSVFDRSERTLTTSNGAVVSPGAATAGLRFCGEVSVLTINNDPSAPAGKGVLGATVAVQNVFTGFQEGWINIATPGIANAGLPALGSAYTSAVGSPANGVSTNYSWAFKHKATFP</sequence>
<dbReference type="OrthoDB" id="5763254at2"/>
<protein>
    <recommendedName>
        <fullName evidence="4">Cell surface protein</fullName>
    </recommendedName>
</protein>
<comment type="caution">
    <text evidence="2">The sequence shown here is derived from an EMBL/GenBank/DDBJ whole genome shotgun (WGS) entry which is preliminary data.</text>
</comment>
<dbReference type="RefSeq" id="WP_146228730.1">
    <property type="nucleotide sequence ID" value="NZ_JAMOFZ010000017.1"/>
</dbReference>
<evidence type="ECO:0000313" key="2">
    <source>
        <dbReference type="EMBL" id="PYE76027.1"/>
    </source>
</evidence>